<keyword evidence="3 5" id="KW-0732">Signal</keyword>
<feature type="chain" id="PRO_5038589153" evidence="5">
    <location>
        <begin position="24"/>
        <end position="312"/>
    </location>
</feature>
<name>A0A1H3NGH1_9ACTN</name>
<dbReference type="RefSeq" id="WP_090789569.1">
    <property type="nucleotide sequence ID" value="NZ_BOND01000027.1"/>
</dbReference>
<evidence type="ECO:0000256" key="3">
    <source>
        <dbReference type="ARBA" id="ARBA00022729"/>
    </source>
</evidence>
<dbReference type="PANTHER" id="PTHR42953">
    <property type="entry name" value="HIGH-AFFINITY ZINC UPTAKE SYSTEM PROTEIN ZNUA-RELATED"/>
    <property type="match status" value="1"/>
</dbReference>
<dbReference type="PRINTS" id="PR00690">
    <property type="entry name" value="ADHESNFAMILY"/>
</dbReference>
<keyword evidence="7" id="KW-1185">Reference proteome</keyword>
<evidence type="ECO:0000256" key="2">
    <source>
        <dbReference type="ARBA" id="ARBA00022448"/>
    </source>
</evidence>
<reference evidence="7" key="1">
    <citation type="submission" date="2016-10" db="EMBL/GenBank/DDBJ databases">
        <authorList>
            <person name="Varghese N."/>
            <person name="Submissions S."/>
        </authorList>
    </citation>
    <scope>NUCLEOTIDE SEQUENCE [LARGE SCALE GENOMIC DNA]</scope>
    <source>
        <strain evidence="7">DSM 44718</strain>
    </source>
</reference>
<dbReference type="InterPro" id="IPR006129">
    <property type="entry name" value="AdhesinB"/>
</dbReference>
<dbReference type="PRINTS" id="PR00691">
    <property type="entry name" value="ADHESINB"/>
</dbReference>
<evidence type="ECO:0000313" key="7">
    <source>
        <dbReference type="Proteomes" id="UP000199632"/>
    </source>
</evidence>
<gene>
    <name evidence="6" type="ORF">SAMN05421684_2052</name>
</gene>
<dbReference type="Pfam" id="PF01297">
    <property type="entry name" value="ZnuA"/>
    <property type="match status" value="1"/>
</dbReference>
<dbReference type="Proteomes" id="UP000199632">
    <property type="component" value="Unassembled WGS sequence"/>
</dbReference>
<keyword evidence="2 4" id="KW-0813">Transport</keyword>
<dbReference type="SUPFAM" id="SSF53807">
    <property type="entry name" value="Helical backbone' metal receptor"/>
    <property type="match status" value="1"/>
</dbReference>
<dbReference type="GO" id="GO:0007155">
    <property type="term" value="P:cell adhesion"/>
    <property type="evidence" value="ECO:0007669"/>
    <property type="project" value="InterPro"/>
</dbReference>
<protein>
    <submittedName>
        <fullName evidence="6">Zinc transport system substrate-binding protein</fullName>
    </submittedName>
</protein>
<evidence type="ECO:0000256" key="5">
    <source>
        <dbReference type="SAM" id="SignalP"/>
    </source>
</evidence>
<sequence length="312" mass="32839">MRRRRTLAAVFAGLAVFAATGLAACTTDSAAAPGKVDVVAAFYPLQFVSEQVGGGHVAVTNLAKPGAEPHDLELSARQVGRVSDAEVIVYLKGFQPAMDDAVEQVGGDRAFDVSTAVPLLKAGESDHVHEGEEAEHADASSTDPHVWLDPTRLATIGQQVADRLAAQDPDHAADYQANAARLRTELTGLDQEYAAGLATCQRRELVTGHAAFGYLADRYHLEQVGLTGVTPDTEPAPQRLAAVAAEAREHGATTIFFETLVSPKVADTIAAEVGARTAVLDPIEGLQPGATGDYFSIMRTNLTAIRTALDCS</sequence>
<evidence type="ECO:0000256" key="1">
    <source>
        <dbReference type="ARBA" id="ARBA00011028"/>
    </source>
</evidence>
<accession>A0A1H3NGH1</accession>
<evidence type="ECO:0000313" key="6">
    <source>
        <dbReference type="EMBL" id="SDY87864.1"/>
    </source>
</evidence>
<organism evidence="6 7">
    <name type="scientific">Asanoa ishikariensis</name>
    <dbReference type="NCBI Taxonomy" id="137265"/>
    <lineage>
        <taxon>Bacteria</taxon>
        <taxon>Bacillati</taxon>
        <taxon>Actinomycetota</taxon>
        <taxon>Actinomycetes</taxon>
        <taxon>Micromonosporales</taxon>
        <taxon>Micromonosporaceae</taxon>
        <taxon>Asanoa</taxon>
    </lineage>
</organism>
<dbReference type="Gene3D" id="3.40.50.1980">
    <property type="entry name" value="Nitrogenase molybdenum iron protein domain"/>
    <property type="match status" value="2"/>
</dbReference>
<dbReference type="OrthoDB" id="9810636at2"/>
<dbReference type="AlphaFoldDB" id="A0A1H3NGH1"/>
<dbReference type="InterPro" id="IPR006127">
    <property type="entry name" value="ZnuA-like"/>
</dbReference>
<feature type="signal peptide" evidence="5">
    <location>
        <begin position="1"/>
        <end position="23"/>
    </location>
</feature>
<dbReference type="STRING" id="137265.SAMN05421684_2052"/>
<dbReference type="InterPro" id="IPR006128">
    <property type="entry name" value="Lipoprotein_PsaA-like"/>
</dbReference>
<dbReference type="GO" id="GO:0030001">
    <property type="term" value="P:metal ion transport"/>
    <property type="evidence" value="ECO:0007669"/>
    <property type="project" value="InterPro"/>
</dbReference>
<dbReference type="InterPro" id="IPR050492">
    <property type="entry name" value="Bact_metal-bind_prot9"/>
</dbReference>
<comment type="similarity">
    <text evidence="1 4">Belongs to the bacterial solute-binding protein 9 family.</text>
</comment>
<dbReference type="EMBL" id="FNQB01000001">
    <property type="protein sequence ID" value="SDY87864.1"/>
    <property type="molecule type" value="Genomic_DNA"/>
</dbReference>
<proteinExistence type="inferred from homology"/>
<dbReference type="GO" id="GO:0046872">
    <property type="term" value="F:metal ion binding"/>
    <property type="evidence" value="ECO:0007669"/>
    <property type="project" value="InterPro"/>
</dbReference>
<dbReference type="PANTHER" id="PTHR42953:SF3">
    <property type="entry name" value="HIGH-AFFINITY ZINC UPTAKE SYSTEM PROTEIN ZNUA"/>
    <property type="match status" value="1"/>
</dbReference>
<evidence type="ECO:0000256" key="4">
    <source>
        <dbReference type="RuleBase" id="RU003512"/>
    </source>
</evidence>
<dbReference type="PROSITE" id="PS51257">
    <property type="entry name" value="PROKAR_LIPOPROTEIN"/>
    <property type="match status" value="1"/>
</dbReference>